<dbReference type="STRING" id="229919.GCA_001050195_01781"/>
<dbReference type="OrthoDB" id="9803111at2"/>
<dbReference type="InterPro" id="IPR051203">
    <property type="entry name" value="Polysaccharide_Synthase-Rel"/>
</dbReference>
<name>A0A3D1JG29_9CHLR</name>
<dbReference type="CDD" id="cd05237">
    <property type="entry name" value="UDP_invert_4-6DH_SDR_e"/>
    <property type="match status" value="1"/>
</dbReference>
<evidence type="ECO:0000313" key="5">
    <source>
        <dbReference type="Proteomes" id="UP000264141"/>
    </source>
</evidence>
<feature type="transmembrane region" description="Helical" evidence="2">
    <location>
        <begin position="12"/>
        <end position="32"/>
    </location>
</feature>
<accession>A0A3D1JG29</accession>
<feature type="transmembrane region" description="Helical" evidence="2">
    <location>
        <begin position="80"/>
        <end position="108"/>
    </location>
</feature>
<dbReference type="AlphaFoldDB" id="A0A3D1JG29"/>
<comment type="caution">
    <text evidence="4">The sequence shown here is derived from an EMBL/GenBank/DDBJ whole genome shotgun (WGS) entry which is preliminary data.</text>
</comment>
<keyword evidence="2" id="KW-0812">Transmembrane</keyword>
<dbReference type="EMBL" id="DPBP01000028">
    <property type="protein sequence ID" value="HCE17541.1"/>
    <property type="molecule type" value="Genomic_DNA"/>
</dbReference>
<dbReference type="Pfam" id="PF02719">
    <property type="entry name" value="Polysacc_synt_2"/>
    <property type="match status" value="1"/>
</dbReference>
<dbReference type="Gene3D" id="3.40.50.720">
    <property type="entry name" value="NAD(P)-binding Rossmann-like Domain"/>
    <property type="match status" value="2"/>
</dbReference>
<feature type="domain" description="Polysaccharide biosynthesis protein CapD-like" evidence="3">
    <location>
        <begin position="297"/>
        <end position="579"/>
    </location>
</feature>
<evidence type="ECO:0000256" key="2">
    <source>
        <dbReference type="SAM" id="Phobius"/>
    </source>
</evidence>
<sequence>MKSKPVPNIRNRYLLLGDLILIVLSVMGSYALRFELGNLFFFYLPSAYWMAGAALIIKPLVYYFFGMYRRMWIYASTREVVLIVSAVATSSVILSAVMVALASLRLFIGFPRPVLVFDFFLSVVLAGGLRFVLRLLAENRVNQVLYSGLDRRRTQKVLIVGAGDAGALVVRELQKNPQLYLTPVGFLDDNPSKLKQQIYGVPVIGTLSDLSKVIDQTGADQVIIAIPSAPGRVVRLVAEACRPKGIPFRTMPGIYELLGGKVSVSRLREVDISDLLRREPAHIEEELVGATLGGRVVLVTGAGGSIGRELCRQIARWGPSELIVLGHGENSIFETMLELRENFSLLLVRPVIADVRDYPRIRSIFNRHRPDIVFHAAAHKHVPLMESNVEEAVTNNILGTMNVVSAALEADVNRLVMISTDKAIRPANVMGATKRVAEMIVLDAADRSGRAYSVVRFGNVLGSRGSVVPLFKSQIARGGPVTVTHPEMRRYFMTIPEAVHLVLQVAAMGKGGETFMLNMGEQVRILDLAEDLIRLSGLEPGKDIEIVFTGIRPGEKLSEDLWDEGNLYQKTSHPDIFKIEGQVQDMDSEALHSMVEELVRLAREGESQAIITLLDELIPFASIRRTPPPELTAIE</sequence>
<protein>
    <submittedName>
        <fullName evidence="4">Polysaccharide biosynthesis protein</fullName>
    </submittedName>
</protein>
<gene>
    <name evidence="4" type="ORF">DEQ80_06750</name>
</gene>
<dbReference type="RefSeq" id="WP_062192407.1">
    <property type="nucleotide sequence ID" value="NZ_DF967965.1"/>
</dbReference>
<dbReference type="SUPFAM" id="SSF51735">
    <property type="entry name" value="NAD(P)-binding Rossmann-fold domains"/>
    <property type="match status" value="2"/>
</dbReference>
<dbReference type="InterPro" id="IPR036291">
    <property type="entry name" value="NAD(P)-bd_dom_sf"/>
</dbReference>
<comment type="similarity">
    <text evidence="1">Belongs to the polysaccharide synthase family.</text>
</comment>
<dbReference type="Pfam" id="PF13727">
    <property type="entry name" value="CoA_binding_3"/>
    <property type="match status" value="1"/>
</dbReference>
<organism evidence="4 5">
    <name type="scientific">Anaerolinea thermolimosa</name>
    <dbReference type="NCBI Taxonomy" id="229919"/>
    <lineage>
        <taxon>Bacteria</taxon>
        <taxon>Bacillati</taxon>
        <taxon>Chloroflexota</taxon>
        <taxon>Anaerolineae</taxon>
        <taxon>Anaerolineales</taxon>
        <taxon>Anaerolineaceae</taxon>
        <taxon>Anaerolinea</taxon>
    </lineage>
</organism>
<evidence type="ECO:0000256" key="1">
    <source>
        <dbReference type="ARBA" id="ARBA00007430"/>
    </source>
</evidence>
<keyword evidence="2" id="KW-0472">Membrane</keyword>
<dbReference type="Proteomes" id="UP000264141">
    <property type="component" value="Unassembled WGS sequence"/>
</dbReference>
<dbReference type="PANTHER" id="PTHR43318:SF1">
    <property type="entry name" value="POLYSACCHARIDE BIOSYNTHESIS PROTEIN EPSC-RELATED"/>
    <property type="match status" value="1"/>
</dbReference>
<evidence type="ECO:0000259" key="3">
    <source>
        <dbReference type="Pfam" id="PF02719"/>
    </source>
</evidence>
<feature type="transmembrane region" description="Helical" evidence="2">
    <location>
        <begin position="47"/>
        <end position="68"/>
    </location>
</feature>
<dbReference type="InterPro" id="IPR003869">
    <property type="entry name" value="Polysac_CapD-like"/>
</dbReference>
<keyword evidence="2" id="KW-1133">Transmembrane helix</keyword>
<proteinExistence type="inferred from homology"/>
<reference evidence="4 5" key="1">
    <citation type="journal article" date="2018" name="Nat. Biotechnol.">
        <title>A standardized bacterial taxonomy based on genome phylogeny substantially revises the tree of life.</title>
        <authorList>
            <person name="Parks D.H."/>
            <person name="Chuvochina M."/>
            <person name="Waite D.W."/>
            <person name="Rinke C."/>
            <person name="Skarshewski A."/>
            <person name="Chaumeil P.A."/>
            <person name="Hugenholtz P."/>
        </authorList>
    </citation>
    <scope>NUCLEOTIDE SEQUENCE [LARGE SCALE GENOMIC DNA]</scope>
    <source>
        <strain evidence="4">UBA8781</strain>
    </source>
</reference>
<dbReference type="PANTHER" id="PTHR43318">
    <property type="entry name" value="UDP-N-ACETYLGLUCOSAMINE 4,6-DEHYDRATASE"/>
    <property type="match status" value="1"/>
</dbReference>
<evidence type="ECO:0000313" key="4">
    <source>
        <dbReference type="EMBL" id="HCE17541.1"/>
    </source>
</evidence>